<name>A0ABS8DLR2_9FIRM</name>
<evidence type="ECO:0000313" key="4">
    <source>
        <dbReference type="Proteomes" id="UP001299546"/>
    </source>
</evidence>
<sequence>MEKNKKKIIIGIVIFIAAAVILGSIYYFFKPQPQTGSKNVEIVVVNSAGEEKAYHLRTDAEYLEGVMEEAKAEGLTYEGTEGEFGLMLDTVNGEKAVFEEDGSYWSISVNGAYANYGVSEQPVADGDSFELRYTTGE</sequence>
<proteinExistence type="predicted"/>
<keyword evidence="4" id="KW-1185">Reference proteome</keyword>
<organism evidence="3 4">
    <name type="scientific">Bariatricus massiliensis</name>
    <dbReference type="NCBI Taxonomy" id="1745713"/>
    <lineage>
        <taxon>Bacteria</taxon>
        <taxon>Bacillati</taxon>
        <taxon>Bacillota</taxon>
        <taxon>Clostridia</taxon>
        <taxon>Lachnospirales</taxon>
        <taxon>Lachnospiraceae</taxon>
        <taxon>Bariatricus</taxon>
    </lineage>
</organism>
<feature type="transmembrane region" description="Helical" evidence="1">
    <location>
        <begin position="7"/>
        <end position="29"/>
    </location>
</feature>
<evidence type="ECO:0000256" key="1">
    <source>
        <dbReference type="SAM" id="Phobius"/>
    </source>
</evidence>
<evidence type="ECO:0000259" key="2">
    <source>
        <dbReference type="Pfam" id="PF14478"/>
    </source>
</evidence>
<dbReference type="Proteomes" id="UP001299546">
    <property type="component" value="Unassembled WGS sequence"/>
</dbReference>
<keyword evidence="1" id="KW-0812">Transmembrane</keyword>
<evidence type="ECO:0000313" key="3">
    <source>
        <dbReference type="EMBL" id="MCB7389104.1"/>
    </source>
</evidence>
<dbReference type="RefSeq" id="WP_066737960.1">
    <property type="nucleotide sequence ID" value="NZ_JAJCIQ010000018.1"/>
</dbReference>
<dbReference type="InterPro" id="IPR027954">
    <property type="entry name" value="Transcobalamin-like_C"/>
</dbReference>
<keyword evidence="1" id="KW-0472">Membrane</keyword>
<dbReference type="Pfam" id="PF14478">
    <property type="entry name" value="DUF4430"/>
    <property type="match status" value="1"/>
</dbReference>
<protein>
    <submittedName>
        <fullName evidence="3">DUF4430 domain-containing protein</fullName>
    </submittedName>
</protein>
<feature type="domain" description="Transcobalamin-like C-terminal" evidence="2">
    <location>
        <begin position="64"/>
        <end position="134"/>
    </location>
</feature>
<accession>A0ABS8DLR2</accession>
<comment type="caution">
    <text evidence="3">The sequence shown here is derived from an EMBL/GenBank/DDBJ whole genome shotgun (WGS) entry which is preliminary data.</text>
</comment>
<gene>
    <name evidence="3" type="ORF">LIZ65_17610</name>
</gene>
<keyword evidence="1" id="KW-1133">Transmembrane helix</keyword>
<reference evidence="3 4" key="1">
    <citation type="submission" date="2021-10" db="EMBL/GenBank/DDBJ databases">
        <title>Collection of gut derived symbiotic bacterial strains cultured from healthy donors.</title>
        <authorList>
            <person name="Lin H."/>
            <person name="Littmann E."/>
            <person name="Kohout C."/>
            <person name="Pamer E.G."/>
        </authorList>
    </citation>
    <scope>NUCLEOTIDE SEQUENCE [LARGE SCALE GENOMIC DNA]</scope>
    <source>
        <strain evidence="3 4">DFI.1.165</strain>
    </source>
</reference>
<dbReference type="EMBL" id="JAJCIS010000018">
    <property type="protein sequence ID" value="MCB7389104.1"/>
    <property type="molecule type" value="Genomic_DNA"/>
</dbReference>
<dbReference type="Gene3D" id="2.170.130.30">
    <property type="match status" value="1"/>
</dbReference>